<feature type="region of interest" description="Disordered" evidence="1">
    <location>
        <begin position="270"/>
        <end position="298"/>
    </location>
</feature>
<dbReference type="InParanoid" id="K5VUM0"/>
<dbReference type="EMBL" id="JH930478">
    <property type="protein sequence ID" value="EKM50505.1"/>
    <property type="molecule type" value="Genomic_DNA"/>
</dbReference>
<organism evidence="2 3">
    <name type="scientific">Phanerochaete carnosa (strain HHB-10118-sp)</name>
    <name type="common">White-rot fungus</name>
    <name type="synonym">Peniophora carnosa</name>
    <dbReference type="NCBI Taxonomy" id="650164"/>
    <lineage>
        <taxon>Eukaryota</taxon>
        <taxon>Fungi</taxon>
        <taxon>Dikarya</taxon>
        <taxon>Basidiomycota</taxon>
        <taxon>Agaricomycotina</taxon>
        <taxon>Agaricomycetes</taxon>
        <taxon>Polyporales</taxon>
        <taxon>Phanerochaetaceae</taxon>
        <taxon>Phanerochaete</taxon>
    </lineage>
</organism>
<gene>
    <name evidence="2" type="ORF">PHACADRAFT_188077</name>
</gene>
<feature type="compositionally biased region" description="Low complexity" evidence="1">
    <location>
        <begin position="72"/>
        <end position="88"/>
    </location>
</feature>
<dbReference type="RefSeq" id="XP_007400777.1">
    <property type="nucleotide sequence ID" value="XM_007400715.1"/>
</dbReference>
<dbReference type="AlphaFoldDB" id="K5VUM0"/>
<accession>K5VUM0</accession>
<feature type="compositionally biased region" description="Low complexity" evidence="1">
    <location>
        <begin position="270"/>
        <end position="282"/>
    </location>
</feature>
<dbReference type="KEGG" id="pco:PHACADRAFT_188077"/>
<dbReference type="OrthoDB" id="10679345at2759"/>
<protein>
    <submittedName>
        <fullName evidence="2">Uncharacterized protein</fullName>
    </submittedName>
</protein>
<name>K5VUM0_PHACS</name>
<feature type="region of interest" description="Disordered" evidence="1">
    <location>
        <begin position="1"/>
        <end position="104"/>
    </location>
</feature>
<evidence type="ECO:0000256" key="1">
    <source>
        <dbReference type="SAM" id="MobiDB-lite"/>
    </source>
</evidence>
<dbReference type="GeneID" id="18910468"/>
<sequence>MSQTLEYPQLGGEYCELSPMSDISDRTERPRTYEPSSPSEILRSSRHMDLIDDDGEPLAPTYYRPPEYNCHPAGSSGSSPSPTTPCTPMQHAGYSGQRPLMLKPPVTCPPITPSRSRSTISPSVVPAAAYAAYFEILASGNRRQYGRAQEMGYALFPGSTPPNTPSKAVSARTKPRKLLPLSLYGDARSDAVTVPDESDDEVHHVDVEYRDEARGVEEELRTDSFWMEDAILSQEEIFHYEEGIREQDSVEYNLVLCRAIRELLTARPSIRASSSHPSSCDVSDGEEREEQGRHDTGCAVGRGEAKAWQDEVMAQGTSLGEAAFARPRRMKVHRF</sequence>
<feature type="compositionally biased region" description="Basic and acidic residues" evidence="1">
    <location>
        <begin position="23"/>
        <end position="32"/>
    </location>
</feature>
<keyword evidence="3" id="KW-1185">Reference proteome</keyword>
<evidence type="ECO:0000313" key="2">
    <source>
        <dbReference type="EMBL" id="EKM50505.1"/>
    </source>
</evidence>
<proteinExistence type="predicted"/>
<evidence type="ECO:0000313" key="3">
    <source>
        <dbReference type="Proteomes" id="UP000008370"/>
    </source>
</evidence>
<dbReference type="HOGENOM" id="CLU_829253_0_0_1"/>
<dbReference type="Proteomes" id="UP000008370">
    <property type="component" value="Unassembled WGS sequence"/>
</dbReference>
<reference evidence="2 3" key="1">
    <citation type="journal article" date="2012" name="BMC Genomics">
        <title>Comparative genomics of the white-rot fungi, Phanerochaete carnosa and P. chrysosporium, to elucidate the genetic basis of the distinct wood types they colonize.</title>
        <authorList>
            <person name="Suzuki H."/>
            <person name="MacDonald J."/>
            <person name="Syed K."/>
            <person name="Salamov A."/>
            <person name="Hori C."/>
            <person name="Aerts A."/>
            <person name="Henrissat B."/>
            <person name="Wiebenga A."/>
            <person name="vanKuyk P.A."/>
            <person name="Barry K."/>
            <person name="Lindquist E."/>
            <person name="LaButti K."/>
            <person name="Lapidus A."/>
            <person name="Lucas S."/>
            <person name="Coutinho P."/>
            <person name="Gong Y."/>
            <person name="Samejima M."/>
            <person name="Mahadevan R."/>
            <person name="Abou-Zaid M."/>
            <person name="de Vries R.P."/>
            <person name="Igarashi K."/>
            <person name="Yadav J.S."/>
            <person name="Grigoriev I.V."/>
            <person name="Master E.R."/>
        </authorList>
    </citation>
    <scope>NUCLEOTIDE SEQUENCE [LARGE SCALE GENOMIC DNA]</scope>
    <source>
        <strain evidence="2 3">HHB-10118-sp</strain>
    </source>
</reference>